<dbReference type="Proteomes" id="UP001501461">
    <property type="component" value="Unassembled WGS sequence"/>
</dbReference>
<dbReference type="InterPro" id="IPR007421">
    <property type="entry name" value="Schlafen_AlbA_2_dom"/>
</dbReference>
<dbReference type="RefSeq" id="WP_343958755.1">
    <property type="nucleotide sequence ID" value="NZ_BAAAMN010000048.1"/>
</dbReference>
<name>A0ABP5GCB7_9MICC</name>
<dbReference type="InterPro" id="IPR038461">
    <property type="entry name" value="Schlafen_AlbA_2_dom_sf"/>
</dbReference>
<dbReference type="EMBL" id="BAAAMN010000048">
    <property type="protein sequence ID" value="GAA2041751.1"/>
    <property type="molecule type" value="Genomic_DNA"/>
</dbReference>
<evidence type="ECO:0000313" key="4">
    <source>
        <dbReference type="Proteomes" id="UP001501461"/>
    </source>
</evidence>
<reference evidence="4" key="1">
    <citation type="journal article" date="2019" name="Int. J. Syst. Evol. Microbiol.">
        <title>The Global Catalogue of Microorganisms (GCM) 10K type strain sequencing project: providing services to taxonomists for standard genome sequencing and annotation.</title>
        <authorList>
            <consortium name="The Broad Institute Genomics Platform"/>
            <consortium name="The Broad Institute Genome Sequencing Center for Infectious Disease"/>
            <person name="Wu L."/>
            <person name="Ma J."/>
        </authorList>
    </citation>
    <scope>NUCLEOTIDE SEQUENCE [LARGE SCALE GENOMIC DNA]</scope>
    <source>
        <strain evidence="4">JCM 13595</strain>
    </source>
</reference>
<accession>A0ABP5GCB7</accession>
<gene>
    <name evidence="3" type="ORF">GCM10009720_22870</name>
</gene>
<protein>
    <recommendedName>
        <fullName evidence="2">Schlafen AlbA-2 domain-containing protein</fullName>
    </recommendedName>
</protein>
<evidence type="ECO:0000259" key="2">
    <source>
        <dbReference type="Pfam" id="PF04326"/>
    </source>
</evidence>
<keyword evidence="4" id="KW-1185">Reference proteome</keyword>
<evidence type="ECO:0000313" key="3">
    <source>
        <dbReference type="EMBL" id="GAA2041751.1"/>
    </source>
</evidence>
<evidence type="ECO:0000256" key="1">
    <source>
        <dbReference type="SAM" id="MobiDB-lite"/>
    </source>
</evidence>
<dbReference type="Gene3D" id="3.30.950.30">
    <property type="entry name" value="Schlafen, AAA domain"/>
    <property type="match status" value="1"/>
</dbReference>
<feature type="region of interest" description="Disordered" evidence="1">
    <location>
        <begin position="1"/>
        <end position="26"/>
    </location>
</feature>
<feature type="domain" description="Schlafen AlbA-2" evidence="2">
    <location>
        <begin position="23"/>
        <end position="151"/>
    </location>
</feature>
<dbReference type="Pfam" id="PF04326">
    <property type="entry name" value="SLFN_AlbA_2"/>
    <property type="match status" value="1"/>
</dbReference>
<sequence>MDIETDIATTVSRLREQGSDDASVEAKAGAGGVAKDVWRSVSAFANSTTGGRLLFGLDEEDDFRVNEELDPVRITDAVVTGLGDEHSDAAKIRPKPPYKISTVPFENGRLVRVDIDPLTPLNSDLAGPCYVVSQGPVGGAYKRVADQNQKLSDQES</sequence>
<organism evidence="3 4">
    <name type="scientific">Yaniella flava</name>
    <dbReference type="NCBI Taxonomy" id="287930"/>
    <lineage>
        <taxon>Bacteria</taxon>
        <taxon>Bacillati</taxon>
        <taxon>Actinomycetota</taxon>
        <taxon>Actinomycetes</taxon>
        <taxon>Micrococcales</taxon>
        <taxon>Micrococcaceae</taxon>
        <taxon>Yaniella</taxon>
    </lineage>
</organism>
<comment type="caution">
    <text evidence="3">The sequence shown here is derived from an EMBL/GenBank/DDBJ whole genome shotgun (WGS) entry which is preliminary data.</text>
</comment>
<proteinExistence type="predicted"/>